<dbReference type="AlphaFoldDB" id="A0A7W7PTQ4"/>
<protein>
    <submittedName>
        <fullName evidence="1">Uncharacterized protein</fullName>
    </submittedName>
</protein>
<keyword evidence="2" id="KW-1185">Reference proteome</keyword>
<gene>
    <name evidence="1" type="ORF">FHS37_005150</name>
</gene>
<organism evidence="1 2">
    <name type="scientific">Streptomyces griseomycini</name>
    <dbReference type="NCBI Taxonomy" id="66895"/>
    <lineage>
        <taxon>Bacteria</taxon>
        <taxon>Bacillati</taxon>
        <taxon>Actinomycetota</taxon>
        <taxon>Actinomycetes</taxon>
        <taxon>Kitasatosporales</taxon>
        <taxon>Streptomycetaceae</taxon>
        <taxon>Streptomyces</taxon>
    </lineage>
</organism>
<dbReference type="EMBL" id="JACHJI010000009">
    <property type="protein sequence ID" value="MBB4901070.1"/>
    <property type="molecule type" value="Genomic_DNA"/>
</dbReference>
<proteinExistence type="predicted"/>
<accession>A0A7W7PTQ4</accession>
<comment type="caution">
    <text evidence="1">The sequence shown here is derived from an EMBL/GenBank/DDBJ whole genome shotgun (WGS) entry which is preliminary data.</text>
</comment>
<name>A0A7W7PTQ4_9ACTN</name>
<evidence type="ECO:0000313" key="2">
    <source>
        <dbReference type="Proteomes" id="UP000579523"/>
    </source>
</evidence>
<dbReference type="Proteomes" id="UP000579523">
    <property type="component" value="Unassembled WGS sequence"/>
</dbReference>
<sequence length="69" mass="7806">MNEDDCYPLLLSHRERNAVELDVRRTVSKAEVPNVLNRHELSEDDFFVGFPDDLAKAVQALPDESPPAL</sequence>
<reference evidence="1 2" key="1">
    <citation type="submission" date="2020-08" db="EMBL/GenBank/DDBJ databases">
        <title>Genomic Encyclopedia of Type Strains, Phase III (KMG-III): the genomes of soil and plant-associated and newly described type strains.</title>
        <authorList>
            <person name="Whitman W."/>
        </authorList>
    </citation>
    <scope>NUCLEOTIDE SEQUENCE [LARGE SCALE GENOMIC DNA]</scope>
    <source>
        <strain evidence="1 2">CECT 3273</strain>
    </source>
</reference>
<dbReference type="RefSeq" id="WP_184825225.1">
    <property type="nucleotide sequence ID" value="NZ_BMTI01000001.1"/>
</dbReference>
<evidence type="ECO:0000313" key="1">
    <source>
        <dbReference type="EMBL" id="MBB4901070.1"/>
    </source>
</evidence>